<accession>A0A1G7V0L2</accession>
<evidence type="ECO:0000313" key="2">
    <source>
        <dbReference type="Proteomes" id="UP000198748"/>
    </source>
</evidence>
<gene>
    <name evidence="1" type="ORF">SAMN04487996_119171</name>
</gene>
<sequence length="57" mass="7014">MNRILKARRWRLKERKKLAMNRGKDNLTDYLMVIEMERRSDEETVSYEELSILLGWK</sequence>
<reference evidence="2" key="1">
    <citation type="submission" date="2016-10" db="EMBL/GenBank/DDBJ databases">
        <authorList>
            <person name="Varghese N."/>
            <person name="Submissions S."/>
        </authorList>
    </citation>
    <scope>NUCLEOTIDE SEQUENCE [LARGE SCALE GENOMIC DNA]</scope>
    <source>
        <strain evidence="2">DSM 25329</strain>
    </source>
</reference>
<dbReference type="Proteomes" id="UP000198748">
    <property type="component" value="Unassembled WGS sequence"/>
</dbReference>
<name>A0A1G7V0L2_9BACT</name>
<keyword evidence="2" id="KW-1185">Reference proteome</keyword>
<dbReference type="EMBL" id="FNAN01000019">
    <property type="protein sequence ID" value="SDG53264.1"/>
    <property type="molecule type" value="Genomic_DNA"/>
</dbReference>
<evidence type="ECO:0000313" key="1">
    <source>
        <dbReference type="EMBL" id="SDG53264.1"/>
    </source>
</evidence>
<proteinExistence type="predicted"/>
<dbReference type="AlphaFoldDB" id="A0A1G7V0L2"/>
<protein>
    <submittedName>
        <fullName evidence="1">Uncharacterized protein</fullName>
    </submittedName>
</protein>
<organism evidence="1 2">
    <name type="scientific">Dyadobacter soli</name>
    <dbReference type="NCBI Taxonomy" id="659014"/>
    <lineage>
        <taxon>Bacteria</taxon>
        <taxon>Pseudomonadati</taxon>
        <taxon>Bacteroidota</taxon>
        <taxon>Cytophagia</taxon>
        <taxon>Cytophagales</taxon>
        <taxon>Spirosomataceae</taxon>
        <taxon>Dyadobacter</taxon>
    </lineage>
</organism>